<dbReference type="PANTHER" id="PTHR32089">
    <property type="entry name" value="METHYL-ACCEPTING CHEMOTAXIS PROTEIN MCPB"/>
    <property type="match status" value="1"/>
</dbReference>
<organism evidence="12 13">
    <name type="scientific">Neiella marina</name>
    <dbReference type="NCBI Taxonomy" id="508461"/>
    <lineage>
        <taxon>Bacteria</taxon>
        <taxon>Pseudomonadati</taxon>
        <taxon>Pseudomonadota</taxon>
        <taxon>Gammaproteobacteria</taxon>
        <taxon>Alteromonadales</taxon>
        <taxon>Echinimonadaceae</taxon>
        <taxon>Neiella</taxon>
    </lineage>
</organism>
<protein>
    <submittedName>
        <fullName evidence="12">Methyl-accepting chemotaxis protein</fullName>
    </submittedName>
</protein>
<evidence type="ECO:0000256" key="1">
    <source>
        <dbReference type="ARBA" id="ARBA00004651"/>
    </source>
</evidence>
<sequence length="557" mass="59848">MSVRIKVILLATIPALLVFVIATLLTIYELKAVAEKELETTRVTLEQAEKLKLKSLVEASVSSLDDILQNNGLSKEQKQQQAYQRFSSVKFGADGYIFGYTPSGTRVLLGASSKGLNDNFLQLKDANGVTFIQQIVREAQSGGGYTYYSFPKPGQSQAEPKLSYSLLIPQLDWVVGVGIYIDHIEREIAKARAQADASVVQAVWWFIGIAVVSLALISLLASLFANKMMGRIVNVQHSLHEISQGDGDLTQRLVIQNDDEIGKLAQSFNEFVDKIHQTIAAIFGVVNELADTAQKMAASASGTHDSVQAQRTETDMVATSMNEMSASAVEVARSAEEAAQAANKASNDGAQAHGVVSQTSNTIDRLAQEIDQSANALESLGNDVNSIVSILDVIRGIAEQTNLLALNAAIEAARAGEQGRGFAVVADEVRSLASRTQESTEEIQSMIERLQQGSNDAIEAMTQSRDSGQQAVENATKAQTSLDEVAHAISLISAMNEQIASASEQQTSVSESINLSITRISDSAGETENHAAATTEMSDNLARLSERLGQLLAQFKV</sequence>
<dbReference type="Pfam" id="PF17200">
    <property type="entry name" value="sCache_2"/>
    <property type="match status" value="1"/>
</dbReference>
<evidence type="ECO:0000256" key="6">
    <source>
        <dbReference type="ARBA" id="ARBA00023224"/>
    </source>
</evidence>
<evidence type="ECO:0000259" key="11">
    <source>
        <dbReference type="PROSITE" id="PS50885"/>
    </source>
</evidence>
<dbReference type="SMART" id="SM00304">
    <property type="entry name" value="HAMP"/>
    <property type="match status" value="2"/>
</dbReference>
<comment type="similarity">
    <text evidence="7">Belongs to the methyl-accepting chemotaxis (MCP) protein family.</text>
</comment>
<keyword evidence="5 9" id="KW-0472">Membrane</keyword>
<dbReference type="InterPro" id="IPR033480">
    <property type="entry name" value="sCache_2"/>
</dbReference>
<dbReference type="Pfam" id="PF00015">
    <property type="entry name" value="MCPsignal"/>
    <property type="match status" value="1"/>
</dbReference>
<feature type="transmembrane region" description="Helical" evidence="9">
    <location>
        <begin position="202"/>
        <end position="225"/>
    </location>
</feature>
<evidence type="ECO:0000259" key="10">
    <source>
        <dbReference type="PROSITE" id="PS50111"/>
    </source>
</evidence>
<comment type="caution">
    <text evidence="12">The sequence shown here is derived from an EMBL/GenBank/DDBJ whole genome shotgun (WGS) entry which is preliminary data.</text>
</comment>
<evidence type="ECO:0000256" key="8">
    <source>
        <dbReference type="PROSITE-ProRule" id="PRU00284"/>
    </source>
</evidence>
<feature type="transmembrane region" description="Helical" evidence="9">
    <location>
        <begin position="7"/>
        <end position="28"/>
    </location>
</feature>
<proteinExistence type="inferred from homology"/>
<reference evidence="13" key="1">
    <citation type="journal article" date="2019" name="Int. J. Syst. Evol. Microbiol.">
        <title>The Global Catalogue of Microorganisms (GCM) 10K type strain sequencing project: providing services to taxonomists for standard genome sequencing and annotation.</title>
        <authorList>
            <consortium name="The Broad Institute Genomics Platform"/>
            <consortium name="The Broad Institute Genome Sequencing Center for Infectious Disease"/>
            <person name="Wu L."/>
            <person name="Ma J."/>
        </authorList>
    </citation>
    <scope>NUCLEOTIDE SEQUENCE [LARGE SCALE GENOMIC DNA]</scope>
    <source>
        <strain evidence="13">CGMCC 1.10130</strain>
    </source>
</reference>
<evidence type="ECO:0000313" key="13">
    <source>
        <dbReference type="Proteomes" id="UP000619743"/>
    </source>
</evidence>
<dbReference type="SUPFAM" id="SSF58104">
    <property type="entry name" value="Methyl-accepting chemotaxis protein (MCP) signaling domain"/>
    <property type="match status" value="1"/>
</dbReference>
<evidence type="ECO:0000256" key="5">
    <source>
        <dbReference type="ARBA" id="ARBA00023136"/>
    </source>
</evidence>
<dbReference type="Pfam" id="PF00672">
    <property type="entry name" value="HAMP"/>
    <property type="match status" value="1"/>
</dbReference>
<gene>
    <name evidence="12" type="ORF">GCM10011369_01980</name>
</gene>
<name>A0A8J2XME2_9GAMM</name>
<dbReference type="PROSITE" id="PS50885">
    <property type="entry name" value="HAMP"/>
    <property type="match status" value="1"/>
</dbReference>
<feature type="domain" description="Methyl-accepting transducer" evidence="10">
    <location>
        <begin position="285"/>
        <end position="521"/>
    </location>
</feature>
<dbReference type="GO" id="GO:0007165">
    <property type="term" value="P:signal transduction"/>
    <property type="evidence" value="ECO:0007669"/>
    <property type="project" value="UniProtKB-KW"/>
</dbReference>
<keyword evidence="4 9" id="KW-1133">Transmembrane helix</keyword>
<dbReference type="Gene3D" id="3.30.450.20">
    <property type="entry name" value="PAS domain"/>
    <property type="match status" value="1"/>
</dbReference>
<dbReference type="RefSeq" id="WP_087504201.1">
    <property type="nucleotide sequence ID" value="NZ_BMDX01000001.1"/>
</dbReference>
<dbReference type="EMBL" id="BMDX01000001">
    <property type="protein sequence ID" value="GGA64198.1"/>
    <property type="molecule type" value="Genomic_DNA"/>
</dbReference>
<dbReference type="FunFam" id="1.10.287.950:FF:000001">
    <property type="entry name" value="Methyl-accepting chemotaxis sensory transducer"/>
    <property type="match status" value="1"/>
</dbReference>
<dbReference type="OrthoDB" id="2489132at2"/>
<evidence type="ECO:0000313" key="12">
    <source>
        <dbReference type="EMBL" id="GGA64198.1"/>
    </source>
</evidence>
<dbReference type="AlphaFoldDB" id="A0A8J2XME2"/>
<keyword evidence="6 8" id="KW-0807">Transducer</keyword>
<dbReference type="CDD" id="cd11386">
    <property type="entry name" value="MCP_signal"/>
    <property type="match status" value="1"/>
</dbReference>
<dbReference type="CDD" id="cd06225">
    <property type="entry name" value="HAMP"/>
    <property type="match status" value="1"/>
</dbReference>
<dbReference type="InterPro" id="IPR003660">
    <property type="entry name" value="HAMP_dom"/>
</dbReference>
<dbReference type="Gene3D" id="1.10.287.950">
    <property type="entry name" value="Methyl-accepting chemotaxis protein"/>
    <property type="match status" value="1"/>
</dbReference>
<dbReference type="SMART" id="SM01049">
    <property type="entry name" value="Cache_2"/>
    <property type="match status" value="1"/>
</dbReference>
<keyword evidence="3 9" id="KW-0812">Transmembrane</keyword>
<dbReference type="Proteomes" id="UP000619743">
    <property type="component" value="Unassembled WGS sequence"/>
</dbReference>
<evidence type="ECO:0000256" key="9">
    <source>
        <dbReference type="SAM" id="Phobius"/>
    </source>
</evidence>
<dbReference type="InterPro" id="IPR004089">
    <property type="entry name" value="MCPsignal_dom"/>
</dbReference>
<evidence type="ECO:0000256" key="7">
    <source>
        <dbReference type="ARBA" id="ARBA00029447"/>
    </source>
</evidence>
<evidence type="ECO:0000256" key="2">
    <source>
        <dbReference type="ARBA" id="ARBA00022475"/>
    </source>
</evidence>
<keyword evidence="2" id="KW-1003">Cell membrane</keyword>
<dbReference type="PROSITE" id="PS50111">
    <property type="entry name" value="CHEMOTAXIS_TRANSDUC_2"/>
    <property type="match status" value="1"/>
</dbReference>
<comment type="subcellular location">
    <subcellularLocation>
        <location evidence="1">Cell membrane</location>
        <topology evidence="1">Multi-pass membrane protein</topology>
    </subcellularLocation>
</comment>
<evidence type="ECO:0000256" key="4">
    <source>
        <dbReference type="ARBA" id="ARBA00022989"/>
    </source>
</evidence>
<dbReference type="GO" id="GO:0006935">
    <property type="term" value="P:chemotaxis"/>
    <property type="evidence" value="ECO:0007669"/>
    <property type="project" value="UniProtKB-ARBA"/>
</dbReference>
<evidence type="ECO:0000256" key="3">
    <source>
        <dbReference type="ARBA" id="ARBA00022692"/>
    </source>
</evidence>
<accession>A0A8J2XME2</accession>
<dbReference type="PANTHER" id="PTHR32089:SF119">
    <property type="entry name" value="METHYL-ACCEPTING CHEMOTAXIS PROTEIN CTPL"/>
    <property type="match status" value="1"/>
</dbReference>
<dbReference type="SMART" id="SM00283">
    <property type="entry name" value="MA"/>
    <property type="match status" value="1"/>
</dbReference>
<feature type="domain" description="HAMP" evidence="11">
    <location>
        <begin position="226"/>
        <end position="280"/>
    </location>
</feature>
<dbReference type="GO" id="GO:0005886">
    <property type="term" value="C:plasma membrane"/>
    <property type="evidence" value="ECO:0007669"/>
    <property type="project" value="UniProtKB-SubCell"/>
</dbReference>
<keyword evidence="13" id="KW-1185">Reference proteome</keyword>